<accession>A0ABR2SRR1</accession>
<dbReference type="InterPro" id="IPR036188">
    <property type="entry name" value="FAD/NAD-bd_sf"/>
</dbReference>
<evidence type="ECO:0000259" key="1">
    <source>
        <dbReference type="Pfam" id="PF01266"/>
    </source>
</evidence>
<proteinExistence type="predicted"/>
<dbReference type="Gene3D" id="3.50.50.60">
    <property type="entry name" value="FAD/NAD(P)-binding domain"/>
    <property type="match status" value="1"/>
</dbReference>
<sequence>MGAKEPNECVAWWSHCITVDLVGSAVIHTYGLPSTGVSMEITVSYLDIAFVDVCRTFFHLHRHRIYRFRSVVVGDAMQEEIEIEGRALRIGKTVAVVNVKFRRKKTARIFAQARHTKYLPPQTRMLDARGLFGSKIPTKKLSLSINGTRPTRPQLIHHSDSELVKASSRYFDVVIEGAGIIGLTIARQFLIRSDLSVAVVDKVIPCFGATGVGQGYIFLQCDRHSRIFSLLLRLVFLLLCSIQLTDICFLFRLQLRLEEGESITVLCFALVYP</sequence>
<dbReference type="Pfam" id="PF01266">
    <property type="entry name" value="DAO"/>
    <property type="match status" value="1"/>
</dbReference>
<evidence type="ECO:0000313" key="2">
    <source>
        <dbReference type="EMBL" id="KAK9027812.1"/>
    </source>
</evidence>
<gene>
    <name evidence="2" type="ORF">V6N11_067634</name>
</gene>
<dbReference type="InterPro" id="IPR006076">
    <property type="entry name" value="FAD-dep_OxRdtase"/>
</dbReference>
<dbReference type="SUPFAM" id="SSF51905">
    <property type="entry name" value="FAD/NAD(P)-binding domain"/>
    <property type="match status" value="1"/>
</dbReference>
<dbReference type="InterPro" id="IPR039298">
    <property type="entry name" value="ACOT13"/>
</dbReference>
<keyword evidence="3" id="KW-1185">Reference proteome</keyword>
<protein>
    <recommendedName>
        <fullName evidence="1">FAD dependent oxidoreductase domain-containing protein</fullName>
    </recommendedName>
</protein>
<comment type="caution">
    <text evidence="2">The sequence shown here is derived from an EMBL/GenBank/DDBJ whole genome shotgun (WGS) entry which is preliminary data.</text>
</comment>
<reference evidence="2 3" key="1">
    <citation type="journal article" date="2024" name="G3 (Bethesda)">
        <title>Genome assembly of Hibiscus sabdariffa L. provides insights into metabolisms of medicinal natural products.</title>
        <authorList>
            <person name="Kim T."/>
        </authorList>
    </citation>
    <scope>NUCLEOTIDE SEQUENCE [LARGE SCALE GENOMIC DNA]</scope>
    <source>
        <strain evidence="2">TK-2024</strain>
        <tissue evidence="2">Old leaves</tissue>
    </source>
</reference>
<dbReference type="EMBL" id="JBBPBN010000012">
    <property type="protein sequence ID" value="KAK9027812.1"/>
    <property type="molecule type" value="Genomic_DNA"/>
</dbReference>
<feature type="domain" description="FAD dependent oxidoreductase" evidence="1">
    <location>
        <begin position="172"/>
        <end position="222"/>
    </location>
</feature>
<dbReference type="PANTHER" id="PTHR21660">
    <property type="entry name" value="THIOESTERASE SUPERFAMILY MEMBER-RELATED"/>
    <property type="match status" value="1"/>
</dbReference>
<dbReference type="PANTHER" id="PTHR21660:SF47">
    <property type="entry name" value="F19P19.27 PROTEIN"/>
    <property type="match status" value="1"/>
</dbReference>
<organism evidence="2 3">
    <name type="scientific">Hibiscus sabdariffa</name>
    <name type="common">roselle</name>
    <dbReference type="NCBI Taxonomy" id="183260"/>
    <lineage>
        <taxon>Eukaryota</taxon>
        <taxon>Viridiplantae</taxon>
        <taxon>Streptophyta</taxon>
        <taxon>Embryophyta</taxon>
        <taxon>Tracheophyta</taxon>
        <taxon>Spermatophyta</taxon>
        <taxon>Magnoliopsida</taxon>
        <taxon>eudicotyledons</taxon>
        <taxon>Gunneridae</taxon>
        <taxon>Pentapetalae</taxon>
        <taxon>rosids</taxon>
        <taxon>malvids</taxon>
        <taxon>Malvales</taxon>
        <taxon>Malvaceae</taxon>
        <taxon>Malvoideae</taxon>
        <taxon>Hibiscus</taxon>
    </lineage>
</organism>
<name>A0ABR2SRR1_9ROSI</name>
<dbReference type="Proteomes" id="UP001396334">
    <property type="component" value="Unassembled WGS sequence"/>
</dbReference>
<evidence type="ECO:0000313" key="3">
    <source>
        <dbReference type="Proteomes" id="UP001396334"/>
    </source>
</evidence>
<dbReference type="Gene3D" id="3.10.129.10">
    <property type="entry name" value="Hotdog Thioesterase"/>
    <property type="match status" value="1"/>
</dbReference>